<accession>A0ABD2NJ62</accession>
<feature type="coiled-coil region" evidence="1">
    <location>
        <begin position="828"/>
        <end position="862"/>
    </location>
</feature>
<evidence type="ECO:0000256" key="1">
    <source>
        <dbReference type="SAM" id="Coils"/>
    </source>
</evidence>
<feature type="region of interest" description="Disordered" evidence="2">
    <location>
        <begin position="1001"/>
        <end position="1024"/>
    </location>
</feature>
<evidence type="ECO:0000256" key="2">
    <source>
        <dbReference type="SAM" id="MobiDB-lite"/>
    </source>
</evidence>
<feature type="region of interest" description="Disordered" evidence="2">
    <location>
        <begin position="202"/>
        <end position="221"/>
    </location>
</feature>
<proteinExistence type="predicted"/>
<dbReference type="Proteomes" id="UP001516400">
    <property type="component" value="Unassembled WGS sequence"/>
</dbReference>
<name>A0ABD2NJ62_9CUCU</name>
<dbReference type="EMBL" id="JABFTP020000103">
    <property type="protein sequence ID" value="KAL3278427.1"/>
    <property type="molecule type" value="Genomic_DNA"/>
</dbReference>
<gene>
    <name evidence="3" type="ORF">HHI36_013749</name>
</gene>
<dbReference type="PANTHER" id="PTHR18947">
    <property type="entry name" value="HOOK PROTEINS"/>
    <property type="match status" value="1"/>
</dbReference>
<protein>
    <recommendedName>
        <fullName evidence="5">Girdin</fullName>
    </recommendedName>
</protein>
<organism evidence="3 4">
    <name type="scientific">Cryptolaemus montrouzieri</name>
    <dbReference type="NCBI Taxonomy" id="559131"/>
    <lineage>
        <taxon>Eukaryota</taxon>
        <taxon>Metazoa</taxon>
        <taxon>Ecdysozoa</taxon>
        <taxon>Arthropoda</taxon>
        <taxon>Hexapoda</taxon>
        <taxon>Insecta</taxon>
        <taxon>Pterygota</taxon>
        <taxon>Neoptera</taxon>
        <taxon>Endopterygota</taxon>
        <taxon>Coleoptera</taxon>
        <taxon>Polyphaga</taxon>
        <taxon>Cucujiformia</taxon>
        <taxon>Coccinelloidea</taxon>
        <taxon>Coccinellidae</taxon>
        <taxon>Scymninae</taxon>
        <taxon>Scymnini</taxon>
        <taxon>Cryptolaemus</taxon>
    </lineage>
</organism>
<feature type="coiled-coil region" evidence="1">
    <location>
        <begin position="383"/>
        <end position="459"/>
    </location>
</feature>
<feature type="coiled-coil region" evidence="1">
    <location>
        <begin position="646"/>
        <end position="753"/>
    </location>
</feature>
<feature type="region of interest" description="Disordered" evidence="2">
    <location>
        <begin position="1041"/>
        <end position="1068"/>
    </location>
</feature>
<evidence type="ECO:0000313" key="3">
    <source>
        <dbReference type="EMBL" id="KAL3278427.1"/>
    </source>
</evidence>
<feature type="coiled-coil region" evidence="1">
    <location>
        <begin position="555"/>
        <end position="603"/>
    </location>
</feature>
<comment type="caution">
    <text evidence="3">The sequence shown here is derived from an EMBL/GenBank/DDBJ whole genome shotgun (WGS) entry which is preliminary data.</text>
</comment>
<keyword evidence="1" id="KW-0175">Coiled coil</keyword>
<keyword evidence="4" id="KW-1185">Reference proteome</keyword>
<sequence length="1080" mass="124060">MIIDANISHQGSNLTSELSISSNAGDASFEELNIDKTECIEEKSELLTECREELEHANTLLTKLRLENADLLTEARRAKAYRDEVDALREKAERADRLEIEAQRYRERLADAEFYRVRVDELREDNRVLLETREMLESQLARARQRADHILELEAELLTSKQTINETMLERDAAKMKVQELMDENIQLQQVTKSALQETSITSITDDSDHEDINSGDNSLSEQLTNNAQARALKLELENKKLLSAIESLKEHSFHENANKLLELEKDKKKLQLKCEQFQQNCDRLTQQNIELENLFKNAIQENRKLQDSLDSLKVMSDRQSQDLQNERVKICELEKNIESLSKEKQRALTLCDTIKTRADNAEKSTVTLTEAVENLRIKIEDARKVEKLSEELKDRVGVLEKENGGLQKEIIKLKETIESKDVTLDQQVEKTTVLEKEIETLTKENSEVLIQLEKLQQCEKKTRELLSQATIHSETISTLQKDLVAEKVNNEKFKSNIEKLGLNLDILDNDINIILEKMLDNSEILKSISTIFKGKEGGLLDVDKQLEEMASSLTDEWKQQVEKLETEIESLQHLNESLHTENASLQVDISTLKSQLQSLQTQQTALQLANSQLVAEKEDLFRQNNLQKNQHDTLLLDQVTFRTIHEQLSLEYEQMRNEQENLKKTTRDLKIEVRTWKEKASSLENIVSSLEHEKENLKADSRNLINLRAEHSKLKDDFRNLFTASERLKVEYKSLQEELRNLRIESRNLRLGQTEMQGELNSRTDLVTSFQLENAKLQQKCDMLYEMNASLDSDRRALMEHVSQLLTQYHSLLTHSLEDKEHYHLEEKMFTDKLNNLCRQKEKLEEKIMEHYKRLDNVTSKKGGFATLVRRVRKAGSDIINKVPRSNRRSWQEETPTKLAQPQVPPNGSGDSNNGSNNGSNGNESDNSTEDSGHRIEPFRRTPSGSLHGHRPRDEVALRRSHRDMAAHRNSIASEQLLLRDTQSALSLGSIGSRRTVYISEDEPAPSPPPTAPPSQSTPIRDNNPQMLVYNRISTVIGDSLRTLGNQTNLPEGPPRENGERKKPVNPKESAVWYEYGCV</sequence>
<feature type="compositionally biased region" description="Low complexity" evidence="2">
    <location>
        <begin position="908"/>
        <end position="927"/>
    </location>
</feature>
<evidence type="ECO:0008006" key="5">
    <source>
        <dbReference type="Google" id="ProtNLM"/>
    </source>
</evidence>
<feature type="compositionally biased region" description="Basic and acidic residues" evidence="2">
    <location>
        <begin position="932"/>
        <end position="941"/>
    </location>
</feature>
<feature type="region of interest" description="Disordered" evidence="2">
    <location>
        <begin position="880"/>
        <end position="956"/>
    </location>
</feature>
<evidence type="ECO:0000313" key="4">
    <source>
        <dbReference type="Proteomes" id="UP001516400"/>
    </source>
</evidence>
<dbReference type="PANTHER" id="PTHR18947:SF28">
    <property type="entry name" value="GIRDIN, ISOFORM A"/>
    <property type="match status" value="1"/>
</dbReference>
<dbReference type="AlphaFoldDB" id="A0ABD2NJ62"/>
<reference evidence="3 4" key="1">
    <citation type="journal article" date="2021" name="BMC Biol.">
        <title>Horizontally acquired antibacterial genes associated with adaptive radiation of ladybird beetles.</title>
        <authorList>
            <person name="Li H.S."/>
            <person name="Tang X.F."/>
            <person name="Huang Y.H."/>
            <person name="Xu Z.Y."/>
            <person name="Chen M.L."/>
            <person name="Du X.Y."/>
            <person name="Qiu B.Y."/>
            <person name="Chen P.T."/>
            <person name="Zhang W."/>
            <person name="Slipinski A."/>
            <person name="Escalona H.E."/>
            <person name="Waterhouse R.M."/>
            <person name="Zwick A."/>
            <person name="Pang H."/>
        </authorList>
    </citation>
    <scope>NUCLEOTIDE SEQUENCE [LARGE SCALE GENOMIC DNA]</scope>
    <source>
        <strain evidence="3">SYSU2018</strain>
    </source>
</reference>
<feature type="compositionally biased region" description="Basic and acidic residues" evidence="2">
    <location>
        <begin position="1055"/>
        <end position="1064"/>
    </location>
</feature>